<name>A0A2J7ZVE9_9CHLO</name>
<proteinExistence type="predicted"/>
<dbReference type="EMBL" id="PGGS01000409">
    <property type="protein sequence ID" value="PNH04235.1"/>
    <property type="molecule type" value="Genomic_DNA"/>
</dbReference>
<dbReference type="OrthoDB" id="278212at2759"/>
<feature type="region of interest" description="Disordered" evidence="1">
    <location>
        <begin position="82"/>
        <end position="101"/>
    </location>
</feature>
<protein>
    <submittedName>
        <fullName evidence="2">Uncharacterized protein</fullName>
    </submittedName>
</protein>
<reference evidence="2 3" key="1">
    <citation type="journal article" date="2017" name="Mol. Biol. Evol.">
        <title>The 4-celled Tetrabaena socialis nuclear genome reveals the essential components for genetic control of cell number at the origin of multicellularity in the volvocine lineage.</title>
        <authorList>
            <person name="Featherston J."/>
            <person name="Arakaki Y."/>
            <person name="Hanschen E.R."/>
            <person name="Ferris P.J."/>
            <person name="Michod R.E."/>
            <person name="Olson B.J.S.C."/>
            <person name="Nozaki H."/>
            <person name="Durand P.M."/>
        </authorList>
    </citation>
    <scope>NUCLEOTIDE SEQUENCE [LARGE SCALE GENOMIC DNA]</scope>
    <source>
        <strain evidence="2 3">NIES-571</strain>
    </source>
</reference>
<keyword evidence="3" id="KW-1185">Reference proteome</keyword>
<evidence type="ECO:0000313" key="2">
    <source>
        <dbReference type="EMBL" id="PNH04235.1"/>
    </source>
</evidence>
<dbReference type="InterPro" id="IPR003428">
    <property type="entry name" value="MAM33"/>
</dbReference>
<gene>
    <name evidence="2" type="ORF">TSOC_009607</name>
</gene>
<dbReference type="Pfam" id="PF02330">
    <property type="entry name" value="MAM33"/>
    <property type="match status" value="1"/>
</dbReference>
<dbReference type="Proteomes" id="UP000236333">
    <property type="component" value="Unassembled WGS sequence"/>
</dbReference>
<dbReference type="AlphaFoldDB" id="A0A2J7ZVE9"/>
<evidence type="ECO:0000313" key="3">
    <source>
        <dbReference type="Proteomes" id="UP000236333"/>
    </source>
</evidence>
<comment type="caution">
    <text evidence="2">The sequence shown here is derived from an EMBL/GenBank/DDBJ whole genome shotgun (WGS) entry which is preliminary data.</text>
</comment>
<organism evidence="2 3">
    <name type="scientific">Tetrabaena socialis</name>
    <dbReference type="NCBI Taxonomy" id="47790"/>
    <lineage>
        <taxon>Eukaryota</taxon>
        <taxon>Viridiplantae</taxon>
        <taxon>Chlorophyta</taxon>
        <taxon>core chlorophytes</taxon>
        <taxon>Chlorophyceae</taxon>
        <taxon>CS clade</taxon>
        <taxon>Chlamydomonadales</taxon>
        <taxon>Tetrabaenaceae</taxon>
        <taxon>Tetrabaena</taxon>
    </lineage>
</organism>
<evidence type="ECO:0000256" key="1">
    <source>
        <dbReference type="SAM" id="MobiDB-lite"/>
    </source>
</evidence>
<dbReference type="SUPFAM" id="SSF54529">
    <property type="entry name" value="Mitochondrial glycoprotein MAM33-like"/>
    <property type="match status" value="1"/>
</dbReference>
<dbReference type="GO" id="GO:0005759">
    <property type="term" value="C:mitochondrial matrix"/>
    <property type="evidence" value="ECO:0007669"/>
    <property type="project" value="InterPro"/>
</dbReference>
<sequence length="152" mass="16439">MSRQRLLRGICGLLQQQHSSQRAHQLATAAVAASVAAHPSAAHQPALLRSAAALYRAFTTSSARHSSLTSLLAEEVKYEKENYQRPEQVSGGPPAPFKLTEAPGDTLLTLTRSYKGEEVNVDLHVNNQVWEDAEAAGAREGAEVFPCARRGH</sequence>
<dbReference type="InterPro" id="IPR036561">
    <property type="entry name" value="MAM33_sf"/>
</dbReference>
<accession>A0A2J7ZVE9</accession>
<dbReference type="Gene3D" id="3.10.280.10">
    <property type="entry name" value="Mitochondrial glycoprotein"/>
    <property type="match status" value="1"/>
</dbReference>